<keyword evidence="6" id="KW-0520">NAD</keyword>
<dbReference type="InterPro" id="IPR029154">
    <property type="entry name" value="HIBADH-like_NADP-bd"/>
</dbReference>
<evidence type="ECO:0000256" key="8">
    <source>
        <dbReference type="PIRSR" id="PIRSR000103-1"/>
    </source>
</evidence>
<dbReference type="EC" id="1.1.1.31" evidence="3"/>
<reference evidence="11" key="1">
    <citation type="submission" date="2022-10" db="EMBL/GenBank/DDBJ databases">
        <title>Fusarium specimens isolated from Avocado Roots.</title>
        <authorList>
            <person name="Stajich J."/>
            <person name="Roper C."/>
            <person name="Heimlech-Rivalta G."/>
        </authorList>
    </citation>
    <scope>NUCLEOTIDE SEQUENCE</scope>
    <source>
        <strain evidence="11">CF00143</strain>
    </source>
</reference>
<dbReference type="PANTHER" id="PTHR22981:SF81">
    <property type="entry name" value="DEHYDROGENASE, PUTATIVE-RELATED"/>
    <property type="match status" value="1"/>
</dbReference>
<comment type="caution">
    <text evidence="11">The sequence shown here is derived from an EMBL/GenBank/DDBJ whole genome shotgun (WGS) entry which is preliminary data.</text>
</comment>
<dbReference type="SUPFAM" id="SSF48179">
    <property type="entry name" value="6-phosphogluconate dehydrogenase C-terminal domain-like"/>
    <property type="match status" value="1"/>
</dbReference>
<dbReference type="PANTHER" id="PTHR22981">
    <property type="entry name" value="3-HYDROXYISOBUTYRATE DEHYDROGENASE-RELATED"/>
    <property type="match status" value="1"/>
</dbReference>
<evidence type="ECO:0000256" key="7">
    <source>
        <dbReference type="ARBA" id="ARBA00049197"/>
    </source>
</evidence>
<feature type="domain" description="3-hydroxyisobutyrate dehydrogenase-like NAD-binding" evidence="10">
    <location>
        <begin position="183"/>
        <end position="308"/>
    </location>
</feature>
<evidence type="ECO:0000259" key="10">
    <source>
        <dbReference type="Pfam" id="PF14833"/>
    </source>
</evidence>
<evidence type="ECO:0000256" key="5">
    <source>
        <dbReference type="ARBA" id="ARBA00023002"/>
    </source>
</evidence>
<dbReference type="InterPro" id="IPR006115">
    <property type="entry name" value="6PGDH_NADP-bd"/>
</dbReference>
<dbReference type="Gene3D" id="3.40.50.720">
    <property type="entry name" value="NAD(P)-binding Rossmann-like Domain"/>
    <property type="match status" value="1"/>
</dbReference>
<comment type="similarity">
    <text evidence="2">Belongs to the HIBADH-related family. 3-hydroxyisobutyrate dehydrogenase subfamily.</text>
</comment>
<dbReference type="GO" id="GO:0008442">
    <property type="term" value="F:3-hydroxyisobutyrate dehydrogenase activity"/>
    <property type="evidence" value="ECO:0007669"/>
    <property type="project" value="UniProtKB-EC"/>
</dbReference>
<dbReference type="PIRSF" id="PIRSF000103">
    <property type="entry name" value="HIBADH"/>
    <property type="match status" value="1"/>
</dbReference>
<dbReference type="InterPro" id="IPR015815">
    <property type="entry name" value="HIBADH-related"/>
</dbReference>
<dbReference type="Proteomes" id="UP001152130">
    <property type="component" value="Unassembled WGS sequence"/>
</dbReference>
<dbReference type="OrthoDB" id="21615at2759"/>
<keyword evidence="4" id="KW-0101">Branched-chain amino acid catabolism</keyword>
<accession>A0A9W8U4C5</accession>
<evidence type="ECO:0000256" key="1">
    <source>
        <dbReference type="ARBA" id="ARBA00005109"/>
    </source>
</evidence>
<feature type="domain" description="6-phosphogluconate dehydrogenase NADP-binding" evidence="9">
    <location>
        <begin position="9"/>
        <end position="177"/>
    </location>
</feature>
<dbReference type="GO" id="GO:0006574">
    <property type="term" value="P:L-valine catabolic process"/>
    <property type="evidence" value="ECO:0007669"/>
    <property type="project" value="TreeGrafter"/>
</dbReference>
<evidence type="ECO:0000259" key="9">
    <source>
        <dbReference type="Pfam" id="PF03446"/>
    </source>
</evidence>
<dbReference type="InterPro" id="IPR013328">
    <property type="entry name" value="6PGD_dom2"/>
</dbReference>
<evidence type="ECO:0000256" key="6">
    <source>
        <dbReference type="ARBA" id="ARBA00023027"/>
    </source>
</evidence>
<proteinExistence type="inferred from homology"/>
<keyword evidence="5" id="KW-0560">Oxidoreductase</keyword>
<sequence length="317" mass="33994">MSSTNATRFGFIGLGQMGLPMASNLARHLSDADHLNVFDISTASMQQISNEFPATVSICSSAKDIAEKADVIFTMLPEGHHVKSVYLDGPNNILSADLSGKHLVECSTIDTEASMRMKKEALALYTTTHFYDAPVSGGVIGAVRGTLTFFVGCSHDDTNLPYLEQILHSMGKKVIPCGGFSLGLTSKICNNYLTGIMMLASAETFNLGIRAGLDPKLLRNVIGAGTAKNMICEAFCPVPNVVPGAPSSAGYKGGFRIPLMLKDLNLAMDLAQKVEAREDLGQVAQNVFDTASKDDQYKDLDIASVFKMIGGNVKWDQ</sequence>
<dbReference type="InterPro" id="IPR002204">
    <property type="entry name" value="3-OH-isobutyrate_DH-rel_CS"/>
</dbReference>
<protein>
    <recommendedName>
        <fullName evidence="3">3-hydroxyisobutyrate dehydrogenase</fullName>
        <ecNumber evidence="3">1.1.1.31</ecNumber>
    </recommendedName>
</protein>
<dbReference type="SUPFAM" id="SSF51735">
    <property type="entry name" value="NAD(P)-binding Rossmann-fold domains"/>
    <property type="match status" value="1"/>
</dbReference>
<dbReference type="PROSITE" id="PS00895">
    <property type="entry name" value="3_HYDROXYISOBUT_DH"/>
    <property type="match status" value="1"/>
</dbReference>
<name>A0A9W8U4C5_9HYPO</name>
<dbReference type="EMBL" id="JAPDHF010000030">
    <property type="protein sequence ID" value="KAJ4002739.1"/>
    <property type="molecule type" value="Genomic_DNA"/>
</dbReference>
<dbReference type="AlphaFoldDB" id="A0A9W8U4C5"/>
<dbReference type="InterPro" id="IPR008927">
    <property type="entry name" value="6-PGluconate_DH-like_C_sf"/>
</dbReference>
<evidence type="ECO:0000313" key="12">
    <source>
        <dbReference type="Proteomes" id="UP001152130"/>
    </source>
</evidence>
<keyword evidence="12" id="KW-1185">Reference proteome</keyword>
<evidence type="ECO:0000256" key="4">
    <source>
        <dbReference type="ARBA" id="ARBA00022456"/>
    </source>
</evidence>
<dbReference type="GO" id="GO:0050661">
    <property type="term" value="F:NADP binding"/>
    <property type="evidence" value="ECO:0007669"/>
    <property type="project" value="InterPro"/>
</dbReference>
<dbReference type="FunFam" id="1.10.1040.10:FF:000006">
    <property type="entry name" value="3-hydroxyisobutyrate dehydrogenase"/>
    <property type="match status" value="1"/>
</dbReference>
<organism evidence="11 12">
    <name type="scientific">Fusarium irregulare</name>
    <dbReference type="NCBI Taxonomy" id="2494466"/>
    <lineage>
        <taxon>Eukaryota</taxon>
        <taxon>Fungi</taxon>
        <taxon>Dikarya</taxon>
        <taxon>Ascomycota</taxon>
        <taxon>Pezizomycotina</taxon>
        <taxon>Sordariomycetes</taxon>
        <taxon>Hypocreomycetidae</taxon>
        <taxon>Hypocreales</taxon>
        <taxon>Nectriaceae</taxon>
        <taxon>Fusarium</taxon>
        <taxon>Fusarium incarnatum-equiseti species complex</taxon>
    </lineage>
</organism>
<dbReference type="Pfam" id="PF03446">
    <property type="entry name" value="NAD_binding_2"/>
    <property type="match status" value="1"/>
</dbReference>
<evidence type="ECO:0000313" key="11">
    <source>
        <dbReference type="EMBL" id="KAJ4002739.1"/>
    </source>
</evidence>
<gene>
    <name evidence="11" type="ORF">NW766_012669</name>
</gene>
<dbReference type="GO" id="GO:0005739">
    <property type="term" value="C:mitochondrion"/>
    <property type="evidence" value="ECO:0007669"/>
    <property type="project" value="TreeGrafter"/>
</dbReference>
<dbReference type="InterPro" id="IPR036291">
    <property type="entry name" value="NAD(P)-bd_dom_sf"/>
</dbReference>
<dbReference type="Gene3D" id="1.10.1040.10">
    <property type="entry name" value="N-(1-d-carboxylethyl)-l-norvaline Dehydrogenase, domain 2"/>
    <property type="match status" value="1"/>
</dbReference>
<dbReference type="GO" id="GO:0051287">
    <property type="term" value="F:NAD binding"/>
    <property type="evidence" value="ECO:0007669"/>
    <property type="project" value="InterPro"/>
</dbReference>
<dbReference type="Pfam" id="PF14833">
    <property type="entry name" value="NAD_binding_11"/>
    <property type="match status" value="1"/>
</dbReference>
<comment type="pathway">
    <text evidence="1">Amino-acid degradation; L-valine degradation.</text>
</comment>
<feature type="active site" evidence="8">
    <location>
        <position position="187"/>
    </location>
</feature>
<evidence type="ECO:0000256" key="3">
    <source>
        <dbReference type="ARBA" id="ARBA00012991"/>
    </source>
</evidence>
<comment type="catalytic activity">
    <reaction evidence="7">
        <text>3-hydroxy-2-methylpropanoate + NAD(+) = 2-methyl-3-oxopropanoate + NADH + H(+)</text>
        <dbReference type="Rhea" id="RHEA:17681"/>
        <dbReference type="ChEBI" id="CHEBI:11805"/>
        <dbReference type="ChEBI" id="CHEBI:15378"/>
        <dbReference type="ChEBI" id="CHEBI:57540"/>
        <dbReference type="ChEBI" id="CHEBI:57700"/>
        <dbReference type="ChEBI" id="CHEBI:57945"/>
        <dbReference type="EC" id="1.1.1.31"/>
    </reaction>
</comment>
<evidence type="ECO:0000256" key="2">
    <source>
        <dbReference type="ARBA" id="ARBA00006013"/>
    </source>
</evidence>